<organism evidence="1 2">
    <name type="scientific">Lignipirellula cremea</name>
    <dbReference type="NCBI Taxonomy" id="2528010"/>
    <lineage>
        <taxon>Bacteria</taxon>
        <taxon>Pseudomonadati</taxon>
        <taxon>Planctomycetota</taxon>
        <taxon>Planctomycetia</taxon>
        <taxon>Pirellulales</taxon>
        <taxon>Pirellulaceae</taxon>
        <taxon>Lignipirellula</taxon>
    </lineage>
</organism>
<accession>A0A518E427</accession>
<name>A0A518E427_9BACT</name>
<dbReference type="EMBL" id="CP036433">
    <property type="protein sequence ID" value="QDU98803.1"/>
    <property type="molecule type" value="Genomic_DNA"/>
</dbReference>
<dbReference type="OrthoDB" id="8313627at2"/>
<protein>
    <submittedName>
        <fullName evidence="1">Uncharacterized protein</fullName>
    </submittedName>
</protein>
<gene>
    <name evidence="1" type="ORF">Pla8534_66770</name>
</gene>
<dbReference type="Proteomes" id="UP000317648">
    <property type="component" value="Chromosome"/>
</dbReference>
<reference evidence="1 2" key="1">
    <citation type="submission" date="2019-02" db="EMBL/GenBank/DDBJ databases">
        <title>Deep-cultivation of Planctomycetes and their phenomic and genomic characterization uncovers novel biology.</title>
        <authorList>
            <person name="Wiegand S."/>
            <person name="Jogler M."/>
            <person name="Boedeker C."/>
            <person name="Pinto D."/>
            <person name="Vollmers J."/>
            <person name="Rivas-Marin E."/>
            <person name="Kohn T."/>
            <person name="Peeters S.H."/>
            <person name="Heuer A."/>
            <person name="Rast P."/>
            <person name="Oberbeckmann S."/>
            <person name="Bunk B."/>
            <person name="Jeske O."/>
            <person name="Meyerdierks A."/>
            <person name="Storesund J.E."/>
            <person name="Kallscheuer N."/>
            <person name="Luecker S."/>
            <person name="Lage O.M."/>
            <person name="Pohl T."/>
            <person name="Merkel B.J."/>
            <person name="Hornburger P."/>
            <person name="Mueller R.-W."/>
            <person name="Bruemmer F."/>
            <person name="Labrenz M."/>
            <person name="Spormann A.M."/>
            <person name="Op den Camp H."/>
            <person name="Overmann J."/>
            <person name="Amann R."/>
            <person name="Jetten M.S.M."/>
            <person name="Mascher T."/>
            <person name="Medema M.H."/>
            <person name="Devos D.P."/>
            <person name="Kaster A.-K."/>
            <person name="Ovreas L."/>
            <person name="Rohde M."/>
            <person name="Galperin M.Y."/>
            <person name="Jogler C."/>
        </authorList>
    </citation>
    <scope>NUCLEOTIDE SEQUENCE [LARGE SCALE GENOMIC DNA]</scope>
    <source>
        <strain evidence="1 2">Pla85_3_4</strain>
    </source>
</reference>
<evidence type="ECO:0000313" key="2">
    <source>
        <dbReference type="Proteomes" id="UP000317648"/>
    </source>
</evidence>
<dbReference type="AlphaFoldDB" id="A0A518E427"/>
<evidence type="ECO:0000313" key="1">
    <source>
        <dbReference type="EMBL" id="QDU98803.1"/>
    </source>
</evidence>
<dbReference type="RefSeq" id="WP_145058339.1">
    <property type="nucleotide sequence ID" value="NZ_CP036433.1"/>
</dbReference>
<proteinExistence type="predicted"/>
<keyword evidence="2" id="KW-1185">Reference proteome</keyword>
<dbReference type="KEGG" id="lcre:Pla8534_66770"/>
<sequence length="313" mass="35847">MKRAFLKKLTPKEAGNGRTLTARLMIETLKQQSGLGLEDLRAVWHTGLLPGGEELQLQDARLVLHRELWAIFQSRQYQRYIIELFMKCFELALQQQLSSIDDITAHVTESLPGDPASQSLREYVMQESKLVSSAQDLTRVSAAWQKKVTGDHQAYVWIDSESVEDDCTRAVKMLARWWLRTVGWLDMERHRDLFSLGGEGRVSIKWFFEWVQQRLDQPLQVFVKEVFEQLVFGQHIRIALSRFDGQRQRLRFVLGDDGIIPTRSAAQKLGESLPGWTADRLHSFTGLLTDLSVLKEDDEGRLAVGALANQVQL</sequence>